<dbReference type="GeneID" id="110783288"/>
<dbReference type="PANTHER" id="PTHR13587">
    <property type="entry name" value="INTEGRATOR COMPLEX SUBUNIT 3"/>
    <property type="match status" value="1"/>
</dbReference>
<evidence type="ECO:0000313" key="9">
    <source>
        <dbReference type="Proteomes" id="UP000813463"/>
    </source>
</evidence>
<comment type="subcellular location">
    <subcellularLocation>
        <location evidence="2">Cytoplasm</location>
    </subcellularLocation>
    <subcellularLocation>
        <location evidence="1">Nucleus</location>
    </subcellularLocation>
</comment>
<evidence type="ECO:0000256" key="4">
    <source>
        <dbReference type="ARBA" id="ARBA00022490"/>
    </source>
</evidence>
<dbReference type="PANTHER" id="PTHR13587:SF7">
    <property type="entry name" value="INTEGRATOR COMPLEX SUBUNIT 3"/>
    <property type="match status" value="1"/>
</dbReference>
<dbReference type="GO" id="GO:0005634">
    <property type="term" value="C:nucleus"/>
    <property type="evidence" value="ECO:0007669"/>
    <property type="project" value="UniProtKB-SubCell"/>
</dbReference>
<dbReference type="Pfam" id="PF10189">
    <property type="entry name" value="Ints3_N"/>
    <property type="match status" value="1"/>
</dbReference>
<keyword evidence="4" id="KW-0963">Cytoplasm</keyword>
<keyword evidence="5" id="KW-0539">Nucleus</keyword>
<evidence type="ECO:0000256" key="5">
    <source>
        <dbReference type="ARBA" id="ARBA00023242"/>
    </source>
</evidence>
<evidence type="ECO:0000256" key="3">
    <source>
        <dbReference type="ARBA" id="ARBA00006130"/>
    </source>
</evidence>
<name>A0A9R0JQE7_SPIOL</name>
<evidence type="ECO:0008006" key="11">
    <source>
        <dbReference type="Google" id="ProtNLM"/>
    </source>
</evidence>
<reference evidence="10" key="2">
    <citation type="submission" date="2025-08" db="UniProtKB">
        <authorList>
            <consortium name="RefSeq"/>
        </authorList>
    </citation>
    <scope>IDENTIFICATION</scope>
    <source>
        <tissue evidence="10">Leaf</tissue>
    </source>
</reference>
<dbReference type="AlphaFoldDB" id="A0A9R0JQE7"/>
<dbReference type="OrthoDB" id="2021145at2759"/>
<proteinExistence type="inferred from homology"/>
<dbReference type="RefSeq" id="XP_021843296.1">
    <property type="nucleotide sequence ID" value="XM_021987604.2"/>
</dbReference>
<feature type="region of interest" description="Disordered" evidence="6">
    <location>
        <begin position="461"/>
        <end position="483"/>
    </location>
</feature>
<sequence length="996" mass="112564">MASKLITLAPHEAPNQLELSLRESYTLLQPKLTPPLKLIIPSPEEYINLNKAIVYGVLCEPNLAKTHMKYLHAIVNDGYCLFIHLISQIVDGLYSKMLEFPKVQLIWVASVMIDVSGVGFDSLLVSLLRQIVGGDFSEGNLWLSFEIVNLFTSKWDSILDEEPLVLSSALYTYLRLLADHYRLAQSPKLIVLKRKEIGFCVRMLREKFHLCLRIGRDLVRLLQDLVHIPEFRAIWKDLLLNPNSFQTSGFTDISHIYGMKTSSRYFLLRITPEMETQLRFLLTHVKLGSQRRHQAWFTRKFLFAPERETLVSDIVRFICCSHHPSNEILQSDIMPRWAVIGWLLKLCSKKYFEANVKLTLFYDWLFFDEKVDNVMNVEPAMLLMVNSIPRYIDITNSLLEFLLLVVENYDMDRKNVIYNGVSSAISMLVSKGVIGSLDIFSSCKLLSPFVKEMLQRFMSKVQSGNPSPEMPPEYLSSEMPPQTSPNPPYLEIQTHQSAKLRACPRNAELSAQHISVLKPTSAASLCEGQVDNLTNLIRKIREFMIISSKEGQKLVENILRLYINPANEGKFGGIGSEYLACELKKELELAGYNLFSPVGSLPNSDDNADDEVQSVTAAIIRTFIISQHQSIRLMLFWWSRNGCLVGPRLLSYASRLAHEAHEAGYGASYTTDINYTKMPLLKNHIEGYMSLTTSGNDDHVNGTITPNPEVDKKLISKMIDSAFASYRSIFSHAKDSLSKEVGIVPGKLLSMDVISCSLWKSKFFKDLFCYIFSNLPDISLSDEDVILLLVTQLEDTDLLYMQMDLGLKRVTIFGEDVKKVLQLIRRSIYWKQVDQHNVWGLIRSELTVSEFPVEKLLLGCFFSTDFDSKTSGIVVGGHLALCSSCAPTPEIVGAVMLLPNDKFPGFAGAIFSHWTVTNASMFCNSVADFLNKLGNKNGKSPLDWDGFLINQSGLLFLLEYFKAQGERGVNMLEKLALILSNLEIRPGETTVPMDTG</sequence>
<evidence type="ECO:0000256" key="1">
    <source>
        <dbReference type="ARBA" id="ARBA00004123"/>
    </source>
</evidence>
<evidence type="ECO:0000256" key="6">
    <source>
        <dbReference type="SAM" id="MobiDB-lite"/>
    </source>
</evidence>
<dbReference type="GO" id="GO:0005737">
    <property type="term" value="C:cytoplasm"/>
    <property type="evidence" value="ECO:0000318"/>
    <property type="project" value="GO_Central"/>
</dbReference>
<evidence type="ECO:0000259" key="7">
    <source>
        <dbReference type="Pfam" id="PF10189"/>
    </source>
</evidence>
<dbReference type="Pfam" id="PF24566">
    <property type="entry name" value="HEAT_Ints3_C"/>
    <property type="match status" value="1"/>
</dbReference>
<feature type="domain" description="Ints3-like C-terminal" evidence="8">
    <location>
        <begin position="716"/>
        <end position="934"/>
    </location>
</feature>
<dbReference type="InterPro" id="IPR019333">
    <property type="entry name" value="INTS3_N"/>
</dbReference>
<gene>
    <name evidence="10" type="primary">LOC110783288</name>
</gene>
<evidence type="ECO:0000256" key="2">
    <source>
        <dbReference type="ARBA" id="ARBA00004496"/>
    </source>
</evidence>
<evidence type="ECO:0000313" key="10">
    <source>
        <dbReference type="RefSeq" id="XP_021843296.1"/>
    </source>
</evidence>
<dbReference type="InterPro" id="IPR045334">
    <property type="entry name" value="INTS3"/>
</dbReference>
<accession>A0A9R0JQE7</accession>
<comment type="similarity">
    <text evidence="3">Belongs to the Integrator subunit 3 family.</text>
</comment>
<dbReference type="KEGG" id="soe:110783288"/>
<dbReference type="Proteomes" id="UP000813463">
    <property type="component" value="Chromosome 4"/>
</dbReference>
<dbReference type="InterPro" id="IPR056518">
    <property type="entry name" value="HEAT_Ints3_C"/>
</dbReference>
<organism evidence="9 10">
    <name type="scientific">Spinacia oleracea</name>
    <name type="common">Spinach</name>
    <dbReference type="NCBI Taxonomy" id="3562"/>
    <lineage>
        <taxon>Eukaryota</taxon>
        <taxon>Viridiplantae</taxon>
        <taxon>Streptophyta</taxon>
        <taxon>Embryophyta</taxon>
        <taxon>Tracheophyta</taxon>
        <taxon>Spermatophyta</taxon>
        <taxon>Magnoliopsida</taxon>
        <taxon>eudicotyledons</taxon>
        <taxon>Gunneridae</taxon>
        <taxon>Pentapetalae</taxon>
        <taxon>Caryophyllales</taxon>
        <taxon>Chenopodiaceae</taxon>
        <taxon>Chenopodioideae</taxon>
        <taxon>Anserineae</taxon>
        <taxon>Spinacia</taxon>
    </lineage>
</organism>
<feature type="domain" description="Integrator complex subunit 3 N-terminal" evidence="7">
    <location>
        <begin position="45"/>
        <end position="455"/>
    </location>
</feature>
<keyword evidence="9" id="KW-1185">Reference proteome</keyword>
<reference evidence="9" key="1">
    <citation type="journal article" date="2021" name="Nat. Commun.">
        <title>Genomic analyses provide insights into spinach domestication and the genetic basis of agronomic traits.</title>
        <authorList>
            <person name="Cai X."/>
            <person name="Sun X."/>
            <person name="Xu C."/>
            <person name="Sun H."/>
            <person name="Wang X."/>
            <person name="Ge C."/>
            <person name="Zhang Z."/>
            <person name="Wang Q."/>
            <person name="Fei Z."/>
            <person name="Jiao C."/>
            <person name="Wang Q."/>
        </authorList>
    </citation>
    <scope>NUCLEOTIDE SEQUENCE [LARGE SCALE GENOMIC DNA]</scope>
    <source>
        <strain evidence="9">cv. Varoflay</strain>
    </source>
</reference>
<evidence type="ECO:0000259" key="8">
    <source>
        <dbReference type="Pfam" id="PF24566"/>
    </source>
</evidence>
<protein>
    <recommendedName>
        <fullName evidence="11">Integrator complex subunit 3</fullName>
    </recommendedName>
</protein>